<dbReference type="InterPro" id="IPR027939">
    <property type="entry name" value="NMT1/THI5"/>
</dbReference>
<dbReference type="InterPro" id="IPR015168">
    <property type="entry name" value="SsuA/THI5"/>
</dbReference>
<dbReference type="Gene3D" id="3.40.190.10">
    <property type="entry name" value="Periplasmic binding protein-like II"/>
    <property type="match status" value="2"/>
</dbReference>
<dbReference type="EMBL" id="JAGGKX010000027">
    <property type="protein sequence ID" value="MBP1971507.1"/>
    <property type="molecule type" value="Genomic_DNA"/>
</dbReference>
<dbReference type="SUPFAM" id="SSF53850">
    <property type="entry name" value="Periplasmic binding protein-like II"/>
    <property type="match status" value="1"/>
</dbReference>
<evidence type="ECO:0000313" key="3">
    <source>
        <dbReference type="EMBL" id="MBP1971507.1"/>
    </source>
</evidence>
<accession>A0ABS4IKM0</accession>
<keyword evidence="1" id="KW-0732">Signal</keyword>
<evidence type="ECO:0000313" key="4">
    <source>
        <dbReference type="Proteomes" id="UP001519345"/>
    </source>
</evidence>
<dbReference type="PROSITE" id="PS51257">
    <property type="entry name" value="PROKAR_LIPOPROTEIN"/>
    <property type="match status" value="1"/>
</dbReference>
<proteinExistence type="predicted"/>
<keyword evidence="4" id="KW-1185">Reference proteome</keyword>
<feature type="chain" id="PRO_5047487284" evidence="1">
    <location>
        <begin position="21"/>
        <end position="333"/>
    </location>
</feature>
<name>A0ABS4IKM0_9BACI</name>
<dbReference type="RefSeq" id="WP_209464543.1">
    <property type="nucleotide sequence ID" value="NZ_CP110224.1"/>
</dbReference>
<sequence length="333" mass="36910">MKKLYFTFVALLLVVLAACGDGGGQSDGEGNDLTPVSFALDWTPNTNHTGIYVAKEKGYFAEQGLDVEIMLPGEAGANQLIASGEADFGVSYQERITQARAEGLPLVSIAAVIQHNTAGYMSPVDKDITEPADFEGRIYGGLGTPLEEANMETIMNQENAAIDQVDFINIGDADFFTAVQRDVDFSTVYYGWTGIEAELREEEMNMVYLRDFANELDLYTPILATSEAMIETDTETVEAFVHAATQGYEDAIEKPEESAEILIEQESDLDPDLVYSSQEWISPRYQDDAENWGVQEASRWEDYADWMFENGIIDEEVEAGDAFTNDFLPHKAE</sequence>
<dbReference type="Pfam" id="PF09084">
    <property type="entry name" value="NMT1"/>
    <property type="match status" value="1"/>
</dbReference>
<protein>
    <submittedName>
        <fullName evidence="3">ABC-type nitrate/sulfonate/bicarbonate transport system substrate-binding protein</fullName>
    </submittedName>
</protein>
<dbReference type="Proteomes" id="UP001519345">
    <property type="component" value="Unassembled WGS sequence"/>
</dbReference>
<organism evidence="3 4">
    <name type="scientific">Virgibacillus natechei</name>
    <dbReference type="NCBI Taxonomy" id="1216297"/>
    <lineage>
        <taxon>Bacteria</taxon>
        <taxon>Bacillati</taxon>
        <taxon>Bacillota</taxon>
        <taxon>Bacilli</taxon>
        <taxon>Bacillales</taxon>
        <taxon>Bacillaceae</taxon>
        <taxon>Virgibacillus</taxon>
    </lineage>
</organism>
<comment type="caution">
    <text evidence="3">The sequence shown here is derived from an EMBL/GenBank/DDBJ whole genome shotgun (WGS) entry which is preliminary data.</text>
</comment>
<gene>
    <name evidence="3" type="ORF">J2Z83_003658</name>
</gene>
<feature type="domain" description="SsuA/THI5-like" evidence="2">
    <location>
        <begin position="45"/>
        <end position="257"/>
    </location>
</feature>
<dbReference type="PANTHER" id="PTHR31528:SF3">
    <property type="entry name" value="THIAMINE BIOSYNTHESIS PROTEIN HI_0357-RELATED"/>
    <property type="match status" value="1"/>
</dbReference>
<evidence type="ECO:0000256" key="1">
    <source>
        <dbReference type="SAM" id="SignalP"/>
    </source>
</evidence>
<reference evidence="3 4" key="1">
    <citation type="submission" date="2021-03" db="EMBL/GenBank/DDBJ databases">
        <title>Genomic Encyclopedia of Type Strains, Phase IV (KMG-IV): sequencing the most valuable type-strain genomes for metagenomic binning, comparative biology and taxonomic classification.</title>
        <authorList>
            <person name="Goeker M."/>
        </authorList>
    </citation>
    <scope>NUCLEOTIDE SEQUENCE [LARGE SCALE GENOMIC DNA]</scope>
    <source>
        <strain evidence="3 4">DSM 25609</strain>
    </source>
</reference>
<feature type="signal peptide" evidence="1">
    <location>
        <begin position="1"/>
        <end position="20"/>
    </location>
</feature>
<dbReference type="PANTHER" id="PTHR31528">
    <property type="entry name" value="4-AMINO-5-HYDROXYMETHYL-2-METHYLPYRIMIDINE PHOSPHATE SYNTHASE THI11-RELATED"/>
    <property type="match status" value="1"/>
</dbReference>
<evidence type="ECO:0000259" key="2">
    <source>
        <dbReference type="Pfam" id="PF09084"/>
    </source>
</evidence>